<dbReference type="GO" id="GO:0003677">
    <property type="term" value="F:DNA binding"/>
    <property type="evidence" value="ECO:0007669"/>
    <property type="project" value="InterPro"/>
</dbReference>
<dbReference type="InterPro" id="IPR014898">
    <property type="entry name" value="Znf_C2H2_LYAR"/>
</dbReference>
<keyword evidence="2" id="KW-0479">Metal-binding</keyword>
<comment type="similarity">
    <text evidence="7">Belongs to the UPF0743 family.</text>
</comment>
<feature type="compositionally biased region" description="Basic and acidic residues" evidence="9">
    <location>
        <begin position="136"/>
        <end position="149"/>
    </location>
</feature>
<dbReference type="GO" id="GO:0005730">
    <property type="term" value="C:nucleolus"/>
    <property type="evidence" value="ECO:0007669"/>
    <property type="project" value="TreeGrafter"/>
</dbReference>
<evidence type="ECO:0000256" key="1">
    <source>
        <dbReference type="ARBA" id="ARBA00004123"/>
    </source>
</evidence>
<organism evidence="11">
    <name type="scientific">Lichtheimia ramosa</name>
    <dbReference type="NCBI Taxonomy" id="688394"/>
    <lineage>
        <taxon>Eukaryota</taxon>
        <taxon>Fungi</taxon>
        <taxon>Fungi incertae sedis</taxon>
        <taxon>Mucoromycota</taxon>
        <taxon>Mucoromycotina</taxon>
        <taxon>Mucoromycetes</taxon>
        <taxon>Mucorales</taxon>
        <taxon>Lichtheimiaceae</taxon>
        <taxon>Lichtheimia</taxon>
    </lineage>
</organism>
<reference evidence="11" key="1">
    <citation type="journal article" date="2014" name="Genome Announc.">
        <title>De novo whole-genome sequence and genome annotation of Lichtheimia ramosa.</title>
        <authorList>
            <person name="Linde J."/>
            <person name="Schwartze V."/>
            <person name="Binder U."/>
            <person name="Lass-Florl C."/>
            <person name="Voigt K."/>
            <person name="Horn F."/>
        </authorList>
    </citation>
    <scope>NUCLEOTIDE SEQUENCE</scope>
    <source>
        <strain evidence="11">JMRC FSU:6197</strain>
    </source>
</reference>
<protein>
    <recommendedName>
        <fullName evidence="10">Zinc finger C2H2 LYAR-type domain-containing protein</fullName>
    </recommendedName>
</protein>
<proteinExistence type="inferred from homology"/>
<gene>
    <name evidence="11" type="ORF">LRAMOSA04794</name>
</gene>
<evidence type="ECO:0000259" key="10">
    <source>
        <dbReference type="Pfam" id="PF08790"/>
    </source>
</evidence>
<dbReference type="PROSITE" id="PS51804">
    <property type="entry name" value="ZF_C2HC_LYAR"/>
    <property type="match status" value="1"/>
</dbReference>
<keyword evidence="4 8" id="KW-0863">Zinc-finger</keyword>
<evidence type="ECO:0000313" key="11">
    <source>
        <dbReference type="EMBL" id="CDS12608.1"/>
    </source>
</evidence>
<dbReference type="InterPro" id="IPR039999">
    <property type="entry name" value="LYAR"/>
</dbReference>
<keyword evidence="5" id="KW-0862">Zinc</keyword>
<dbReference type="Gene3D" id="3.30.1490.490">
    <property type="match status" value="1"/>
</dbReference>
<evidence type="ECO:0000256" key="2">
    <source>
        <dbReference type="ARBA" id="ARBA00022723"/>
    </source>
</evidence>
<dbReference type="Pfam" id="PF08790">
    <property type="entry name" value="zf-LYAR"/>
    <property type="match status" value="1"/>
</dbReference>
<dbReference type="GO" id="GO:0008270">
    <property type="term" value="F:zinc ion binding"/>
    <property type="evidence" value="ECO:0007669"/>
    <property type="project" value="UniProtKB-KW"/>
</dbReference>
<keyword evidence="6" id="KW-0539">Nucleus</keyword>
<evidence type="ECO:0000256" key="9">
    <source>
        <dbReference type="SAM" id="MobiDB-lite"/>
    </source>
</evidence>
<dbReference type="InterPro" id="IPR036236">
    <property type="entry name" value="Znf_C2H2_sf"/>
</dbReference>
<dbReference type="PANTHER" id="PTHR13100:SF10">
    <property type="entry name" value="CELL GROWTH-REGULATING NUCLEOLAR PROTEIN"/>
    <property type="match status" value="1"/>
</dbReference>
<dbReference type="AlphaFoldDB" id="A0A077X076"/>
<dbReference type="EMBL" id="LK023368">
    <property type="protein sequence ID" value="CDS12608.1"/>
    <property type="molecule type" value="Genomic_DNA"/>
</dbReference>
<dbReference type="PANTHER" id="PTHR13100">
    <property type="entry name" value="CELL GROWTH-REGULATING NUCLEOLAR PROTEIN LYAR"/>
    <property type="match status" value="1"/>
</dbReference>
<evidence type="ECO:0000256" key="5">
    <source>
        <dbReference type="ARBA" id="ARBA00022833"/>
    </source>
</evidence>
<dbReference type="OrthoDB" id="21474at2759"/>
<feature type="domain" description="Zinc finger C2H2 LYAR-type" evidence="10">
    <location>
        <begin position="29"/>
        <end position="56"/>
    </location>
</feature>
<feature type="compositionally biased region" description="Low complexity" evidence="9">
    <location>
        <begin position="68"/>
        <end position="85"/>
    </location>
</feature>
<dbReference type="SUPFAM" id="SSF57667">
    <property type="entry name" value="beta-beta-alpha zinc fingers"/>
    <property type="match status" value="2"/>
</dbReference>
<feature type="compositionally biased region" description="Polar residues" evidence="9">
    <location>
        <begin position="102"/>
        <end position="111"/>
    </location>
</feature>
<dbReference type="FunFam" id="3.30.1490.490:FF:000001">
    <property type="entry name" value="cell growth-regulating nucleolar protein-like"/>
    <property type="match status" value="1"/>
</dbReference>
<evidence type="ECO:0000256" key="4">
    <source>
        <dbReference type="ARBA" id="ARBA00022771"/>
    </source>
</evidence>
<comment type="subcellular location">
    <subcellularLocation>
        <location evidence="1">Nucleus</location>
    </subcellularLocation>
</comment>
<dbReference type="GO" id="GO:0006364">
    <property type="term" value="P:rRNA processing"/>
    <property type="evidence" value="ECO:0007669"/>
    <property type="project" value="TreeGrafter"/>
</dbReference>
<feature type="region of interest" description="Disordered" evidence="9">
    <location>
        <begin position="60"/>
        <end position="149"/>
    </location>
</feature>
<evidence type="ECO:0000256" key="7">
    <source>
        <dbReference type="ARBA" id="ARBA00061084"/>
    </source>
</evidence>
<dbReference type="GO" id="GO:0000122">
    <property type="term" value="P:negative regulation of transcription by RNA polymerase II"/>
    <property type="evidence" value="ECO:0007669"/>
    <property type="project" value="TreeGrafter"/>
</dbReference>
<accession>A0A077X076</accession>
<evidence type="ECO:0000256" key="3">
    <source>
        <dbReference type="ARBA" id="ARBA00022737"/>
    </source>
</evidence>
<sequence>MVSFQCDNCGDVVKKPKLDQHRGRCHATFTCIDCSTTFQGTNYKSHTSCISEAEKYQKSLFRGKKSKQQQQQQQQQQNNNNNNNNETKKPVSLIDELKNKKANASQETPAESNGKRKAEEDDNKAKESKKSKKDKSKWEDVDLPEDNKSKQVELALKEAFKSNKGPLSVKDARKKVIKLLQSHPKTKKLEKSVIKENFDEVLMLGLEGDKLTVKTA</sequence>
<evidence type="ECO:0000256" key="6">
    <source>
        <dbReference type="ARBA" id="ARBA00023242"/>
    </source>
</evidence>
<evidence type="ECO:0000256" key="8">
    <source>
        <dbReference type="PROSITE-ProRule" id="PRU01145"/>
    </source>
</evidence>
<keyword evidence="3" id="KW-0677">Repeat</keyword>
<name>A0A077X076_9FUNG</name>
<feature type="compositionally biased region" description="Basic and acidic residues" evidence="9">
    <location>
        <begin position="113"/>
        <end position="128"/>
    </location>
</feature>